<dbReference type="Gene3D" id="3.30.200.20">
    <property type="entry name" value="Phosphorylase Kinase, domain 1"/>
    <property type="match status" value="1"/>
</dbReference>
<dbReference type="GO" id="GO:0005634">
    <property type="term" value="C:nucleus"/>
    <property type="evidence" value="ECO:0007669"/>
    <property type="project" value="TreeGrafter"/>
</dbReference>
<keyword evidence="3" id="KW-0808">Transferase</keyword>
<dbReference type="PROSITE" id="PS00108">
    <property type="entry name" value="PROTEIN_KINASE_ST"/>
    <property type="match status" value="1"/>
</dbReference>
<evidence type="ECO:0000256" key="1">
    <source>
        <dbReference type="ARBA" id="ARBA00006485"/>
    </source>
</evidence>
<keyword evidence="6" id="KW-0067">ATP-binding</keyword>
<accession>A0A2G5VE87</accession>
<dbReference type="STRING" id="1611254.A0A2G5VE87"/>
<evidence type="ECO:0000259" key="7">
    <source>
        <dbReference type="PROSITE" id="PS50011"/>
    </source>
</evidence>
<dbReference type="InterPro" id="IPR008271">
    <property type="entry name" value="Ser/Thr_kinase_AS"/>
</dbReference>
<dbReference type="Gene3D" id="1.10.510.10">
    <property type="entry name" value="Transferase(Phosphotransferase) domain 1"/>
    <property type="match status" value="1"/>
</dbReference>
<dbReference type="SUPFAM" id="SSF56112">
    <property type="entry name" value="Protein kinase-like (PK-like)"/>
    <property type="match status" value="1"/>
</dbReference>
<dbReference type="OrthoDB" id="1732493at2759"/>
<sequence>MNKLKAYTEQAVMLELGSFVGDYKLVQRLTDNANLYSDCEVFEATDKKTQSSVILKIDRYAESGSREVEILNFLSHEFVVKLLESFKTADFRNVMVFEKYQHDLQEIYTNEPLHPVRIQKFMKQLLKGLEYIHEQNIIHRDIKPENLFVDQNDCLRIGDFGLARFSDPDVAMTPESVSLWYRPIEILLGATSHTTAVDIWSAGCVMAELYRRHPLFQGESQIHMINQIIKVLGKPTTDEWPTLNDLPAMQYVTLDGSDTTNFEQAIPQASEKSLDIIRNMIRFDPTRRFTATQLLQHDYFGSEDSSMRNTSMDDPEFP</sequence>
<proteinExistence type="inferred from homology"/>
<keyword evidence="2" id="KW-0723">Serine/threonine-protein kinase</keyword>
<dbReference type="InterPro" id="IPR000719">
    <property type="entry name" value="Prot_kinase_dom"/>
</dbReference>
<keyword evidence="9" id="KW-1185">Reference proteome</keyword>
<evidence type="ECO:0000256" key="4">
    <source>
        <dbReference type="ARBA" id="ARBA00022741"/>
    </source>
</evidence>
<protein>
    <recommendedName>
        <fullName evidence="7">Protein kinase domain-containing protein</fullName>
    </recommendedName>
</protein>
<dbReference type="InterPro" id="IPR011009">
    <property type="entry name" value="Kinase-like_dom_sf"/>
</dbReference>
<comment type="caution">
    <text evidence="8">The sequence shown here is derived from an EMBL/GenBank/DDBJ whole genome shotgun (WGS) entry which is preliminary data.</text>
</comment>
<dbReference type="Proteomes" id="UP000230233">
    <property type="component" value="Chromosome I"/>
</dbReference>
<comment type="similarity">
    <text evidence="1">Belongs to the protein kinase superfamily. CMGC Ser/Thr protein kinase family. CDC2/CDKX subfamily.</text>
</comment>
<dbReference type="EMBL" id="PDUG01000001">
    <property type="protein sequence ID" value="PIC50057.1"/>
    <property type="molecule type" value="Genomic_DNA"/>
</dbReference>
<dbReference type="PANTHER" id="PTHR24056">
    <property type="entry name" value="CELL DIVISION PROTEIN KINASE"/>
    <property type="match status" value="1"/>
</dbReference>
<evidence type="ECO:0000256" key="6">
    <source>
        <dbReference type="ARBA" id="ARBA00022840"/>
    </source>
</evidence>
<dbReference type="InterPro" id="IPR050108">
    <property type="entry name" value="CDK"/>
</dbReference>
<keyword evidence="5" id="KW-0418">Kinase</keyword>
<dbReference type="Pfam" id="PF00069">
    <property type="entry name" value="Pkinase"/>
    <property type="match status" value="1"/>
</dbReference>
<reference evidence="9" key="1">
    <citation type="submission" date="2017-10" db="EMBL/GenBank/DDBJ databases">
        <title>Rapid genome shrinkage in a self-fertile nematode reveals novel sperm competition proteins.</title>
        <authorList>
            <person name="Yin D."/>
            <person name="Schwarz E.M."/>
            <person name="Thomas C.G."/>
            <person name="Felde R.L."/>
            <person name="Korf I.F."/>
            <person name="Cutter A.D."/>
            <person name="Schartner C.M."/>
            <person name="Ralston E.J."/>
            <person name="Meyer B.J."/>
            <person name="Haag E.S."/>
        </authorList>
    </citation>
    <scope>NUCLEOTIDE SEQUENCE [LARGE SCALE GENOMIC DNA]</scope>
    <source>
        <strain evidence="9">JU1422</strain>
    </source>
</reference>
<evidence type="ECO:0000256" key="3">
    <source>
        <dbReference type="ARBA" id="ARBA00022679"/>
    </source>
</evidence>
<feature type="domain" description="Protein kinase" evidence="7">
    <location>
        <begin position="8"/>
        <end position="300"/>
    </location>
</feature>
<organism evidence="8 9">
    <name type="scientific">Caenorhabditis nigoni</name>
    <dbReference type="NCBI Taxonomy" id="1611254"/>
    <lineage>
        <taxon>Eukaryota</taxon>
        <taxon>Metazoa</taxon>
        <taxon>Ecdysozoa</taxon>
        <taxon>Nematoda</taxon>
        <taxon>Chromadorea</taxon>
        <taxon>Rhabditida</taxon>
        <taxon>Rhabditina</taxon>
        <taxon>Rhabditomorpha</taxon>
        <taxon>Rhabditoidea</taxon>
        <taxon>Rhabditidae</taxon>
        <taxon>Peloderinae</taxon>
        <taxon>Caenorhabditis</taxon>
    </lineage>
</organism>
<evidence type="ECO:0000313" key="8">
    <source>
        <dbReference type="EMBL" id="PIC50057.1"/>
    </source>
</evidence>
<keyword evidence="4" id="KW-0547">Nucleotide-binding</keyword>
<dbReference type="SMART" id="SM00220">
    <property type="entry name" value="S_TKc"/>
    <property type="match status" value="1"/>
</dbReference>
<dbReference type="GO" id="GO:0005524">
    <property type="term" value="F:ATP binding"/>
    <property type="evidence" value="ECO:0007669"/>
    <property type="project" value="UniProtKB-KW"/>
</dbReference>
<name>A0A2G5VE87_9PELO</name>
<dbReference type="GO" id="GO:0004674">
    <property type="term" value="F:protein serine/threonine kinase activity"/>
    <property type="evidence" value="ECO:0007669"/>
    <property type="project" value="UniProtKB-KW"/>
</dbReference>
<dbReference type="AlphaFoldDB" id="A0A2G5VE87"/>
<evidence type="ECO:0000256" key="2">
    <source>
        <dbReference type="ARBA" id="ARBA00022527"/>
    </source>
</evidence>
<dbReference type="FunFam" id="1.10.510.10:FF:000624">
    <property type="entry name" value="Mitogen-activated protein kinase"/>
    <property type="match status" value="1"/>
</dbReference>
<dbReference type="PROSITE" id="PS50011">
    <property type="entry name" value="PROTEIN_KINASE_DOM"/>
    <property type="match status" value="1"/>
</dbReference>
<evidence type="ECO:0000313" key="9">
    <source>
        <dbReference type="Proteomes" id="UP000230233"/>
    </source>
</evidence>
<evidence type="ECO:0000256" key="5">
    <source>
        <dbReference type="ARBA" id="ARBA00022777"/>
    </source>
</evidence>
<gene>
    <name evidence="8" type="primary">Cni-F52B5.2</name>
    <name evidence="8" type="synonym">Cnig_chr_I.g1111</name>
    <name evidence="8" type="ORF">B9Z55_001111</name>
</gene>